<dbReference type="SUPFAM" id="SSF46785">
    <property type="entry name" value="Winged helix' DNA-binding domain"/>
    <property type="match status" value="1"/>
</dbReference>
<evidence type="ECO:0000313" key="5">
    <source>
        <dbReference type="EMBL" id="MXN18750.1"/>
    </source>
</evidence>
<keyword evidence="2" id="KW-0238">DNA-binding</keyword>
<dbReference type="InterPro" id="IPR023187">
    <property type="entry name" value="Tscrpt_reg_MarR-type_CS"/>
</dbReference>
<keyword evidence="3" id="KW-0804">Transcription</keyword>
<keyword evidence="1" id="KW-0805">Transcription regulation</keyword>
<dbReference type="PANTHER" id="PTHR33164:SF43">
    <property type="entry name" value="HTH-TYPE TRANSCRIPTIONAL REPRESSOR YETL"/>
    <property type="match status" value="1"/>
</dbReference>
<evidence type="ECO:0000313" key="6">
    <source>
        <dbReference type="Proteomes" id="UP000477911"/>
    </source>
</evidence>
<dbReference type="InterPro" id="IPR000835">
    <property type="entry name" value="HTH_MarR-typ"/>
</dbReference>
<comment type="caution">
    <text evidence="5">The sequence shown here is derived from an EMBL/GenBank/DDBJ whole genome shotgun (WGS) entry which is preliminary data.</text>
</comment>
<dbReference type="RefSeq" id="WP_160894878.1">
    <property type="nucleotide sequence ID" value="NZ_WUMU01000015.1"/>
</dbReference>
<dbReference type="Proteomes" id="UP000477911">
    <property type="component" value="Unassembled WGS sequence"/>
</dbReference>
<evidence type="ECO:0000259" key="4">
    <source>
        <dbReference type="PROSITE" id="PS50995"/>
    </source>
</evidence>
<proteinExistence type="predicted"/>
<dbReference type="AlphaFoldDB" id="A0A6L7G5Y7"/>
<dbReference type="PANTHER" id="PTHR33164">
    <property type="entry name" value="TRANSCRIPTIONAL REGULATOR, MARR FAMILY"/>
    <property type="match status" value="1"/>
</dbReference>
<keyword evidence="6" id="KW-1185">Reference proteome</keyword>
<dbReference type="InterPro" id="IPR039422">
    <property type="entry name" value="MarR/SlyA-like"/>
</dbReference>
<dbReference type="GO" id="GO:0003700">
    <property type="term" value="F:DNA-binding transcription factor activity"/>
    <property type="evidence" value="ECO:0007669"/>
    <property type="project" value="InterPro"/>
</dbReference>
<dbReference type="GO" id="GO:0003677">
    <property type="term" value="F:DNA binding"/>
    <property type="evidence" value="ECO:0007669"/>
    <property type="project" value="UniProtKB-KW"/>
</dbReference>
<evidence type="ECO:0000256" key="2">
    <source>
        <dbReference type="ARBA" id="ARBA00023125"/>
    </source>
</evidence>
<dbReference type="PROSITE" id="PS50995">
    <property type="entry name" value="HTH_MARR_2"/>
    <property type="match status" value="1"/>
</dbReference>
<reference evidence="5 6" key="1">
    <citation type="submission" date="2019-12" db="EMBL/GenBank/DDBJ databases">
        <authorList>
            <person name="Li M."/>
        </authorList>
    </citation>
    <scope>NUCLEOTIDE SEQUENCE [LARGE SCALE GENOMIC DNA]</scope>
    <source>
        <strain evidence="5 6">GBMRC 2024</strain>
    </source>
</reference>
<dbReference type="InterPro" id="IPR036388">
    <property type="entry name" value="WH-like_DNA-bd_sf"/>
</dbReference>
<evidence type="ECO:0000256" key="3">
    <source>
        <dbReference type="ARBA" id="ARBA00023163"/>
    </source>
</evidence>
<gene>
    <name evidence="5" type="ORF">GR170_12945</name>
</gene>
<evidence type="ECO:0000256" key="1">
    <source>
        <dbReference type="ARBA" id="ARBA00023015"/>
    </source>
</evidence>
<name>A0A6L7G5Y7_9RHOB</name>
<dbReference type="PROSITE" id="PS01117">
    <property type="entry name" value="HTH_MARR_1"/>
    <property type="match status" value="1"/>
</dbReference>
<feature type="domain" description="HTH marR-type" evidence="4">
    <location>
        <begin position="19"/>
        <end position="151"/>
    </location>
</feature>
<dbReference type="Pfam" id="PF01047">
    <property type="entry name" value="MarR"/>
    <property type="match status" value="1"/>
</dbReference>
<organism evidence="5 6">
    <name type="scientific">Pseudooceanicola albus</name>
    <dbReference type="NCBI Taxonomy" id="2692189"/>
    <lineage>
        <taxon>Bacteria</taxon>
        <taxon>Pseudomonadati</taxon>
        <taxon>Pseudomonadota</taxon>
        <taxon>Alphaproteobacteria</taxon>
        <taxon>Rhodobacterales</taxon>
        <taxon>Paracoccaceae</taxon>
        <taxon>Pseudooceanicola</taxon>
    </lineage>
</organism>
<accession>A0A6L7G5Y7</accession>
<dbReference type="Gene3D" id="1.10.10.10">
    <property type="entry name" value="Winged helix-like DNA-binding domain superfamily/Winged helix DNA-binding domain"/>
    <property type="match status" value="1"/>
</dbReference>
<dbReference type="SMART" id="SM00347">
    <property type="entry name" value="HTH_MARR"/>
    <property type="match status" value="1"/>
</dbReference>
<dbReference type="EMBL" id="WUMU01000015">
    <property type="protein sequence ID" value="MXN18750.1"/>
    <property type="molecule type" value="Genomic_DNA"/>
</dbReference>
<protein>
    <submittedName>
        <fullName evidence="5">MarR family transcriptional regulator</fullName>
    </submittedName>
</protein>
<sequence length="155" mass="17787">MQSRKQDLADELQRIEALEQRLTFRLHVLSKQIDQQASALLEGSALNLSAYRFLTTVESLGDSSIADIARFMAMDRALASRTASDLERRGLIGFDKAPDNRRKKLVRMTPEGQALLDQMMPRFEARRQRLRDRLGPDRFAVLNECLDLLQEAIRE</sequence>
<dbReference type="InterPro" id="IPR036390">
    <property type="entry name" value="WH_DNA-bd_sf"/>
</dbReference>
<dbReference type="GO" id="GO:0006950">
    <property type="term" value="P:response to stress"/>
    <property type="evidence" value="ECO:0007669"/>
    <property type="project" value="TreeGrafter"/>
</dbReference>